<accession>A0A6J6RJT1</accession>
<proteinExistence type="predicted"/>
<evidence type="ECO:0000313" key="1">
    <source>
        <dbReference type="EMBL" id="CAB4722108.1"/>
    </source>
</evidence>
<dbReference type="EMBL" id="CAEZXY010000117">
    <property type="protein sequence ID" value="CAB4722108.1"/>
    <property type="molecule type" value="Genomic_DNA"/>
</dbReference>
<reference evidence="1" key="1">
    <citation type="submission" date="2020-05" db="EMBL/GenBank/DDBJ databases">
        <authorList>
            <person name="Chiriac C."/>
            <person name="Salcher M."/>
            <person name="Ghai R."/>
            <person name="Kavagutti S V."/>
        </authorList>
    </citation>
    <scope>NUCLEOTIDE SEQUENCE</scope>
</reference>
<organism evidence="1">
    <name type="scientific">freshwater metagenome</name>
    <dbReference type="NCBI Taxonomy" id="449393"/>
    <lineage>
        <taxon>unclassified sequences</taxon>
        <taxon>metagenomes</taxon>
        <taxon>ecological metagenomes</taxon>
    </lineage>
</organism>
<sequence>MAGANTYKYASGTCAHEMQRCLIGGAATDDHGDVDFTNELLEIERFCGLRHMLGRNNSALNDE</sequence>
<name>A0A6J6RJT1_9ZZZZ</name>
<gene>
    <name evidence="1" type="ORF">UFOPK2624_01782</name>
</gene>
<dbReference type="AlphaFoldDB" id="A0A6J6RJT1"/>
<protein>
    <submittedName>
        <fullName evidence="1">Unannotated protein</fullName>
    </submittedName>
</protein>